<reference evidence="1 2" key="1">
    <citation type="journal article" date="2022" name="Hortic Res">
        <title>A haplotype resolved chromosomal level avocado genome allows analysis of novel avocado genes.</title>
        <authorList>
            <person name="Nath O."/>
            <person name="Fletcher S.J."/>
            <person name="Hayward A."/>
            <person name="Shaw L.M."/>
            <person name="Masouleh A.K."/>
            <person name="Furtado A."/>
            <person name="Henry R.J."/>
            <person name="Mitter N."/>
        </authorList>
    </citation>
    <scope>NUCLEOTIDE SEQUENCE [LARGE SCALE GENOMIC DNA]</scope>
    <source>
        <strain evidence="2">cv. Hass</strain>
    </source>
</reference>
<evidence type="ECO:0000313" key="2">
    <source>
        <dbReference type="Proteomes" id="UP001234297"/>
    </source>
</evidence>
<dbReference type="EMBL" id="CM056816">
    <property type="protein sequence ID" value="KAJ8633779.1"/>
    <property type="molecule type" value="Genomic_DNA"/>
</dbReference>
<dbReference type="Proteomes" id="UP001234297">
    <property type="component" value="Chromosome 8"/>
</dbReference>
<sequence>MHRRLSAAPGDIRHVNVVAAAHRHQEEENCHSMDTISPTSVVSQELARELLMAISEAIPDNVLASKLLPENSDNVNVIELKERKAAEKYRSELISISYIESPDCQTTQSSMENINT</sequence>
<accession>A0ACC2LL49</accession>
<protein>
    <submittedName>
        <fullName evidence="1">Uncharacterized protein</fullName>
    </submittedName>
</protein>
<keyword evidence="2" id="KW-1185">Reference proteome</keyword>
<proteinExistence type="predicted"/>
<name>A0ACC2LL49_PERAE</name>
<comment type="caution">
    <text evidence="1">The sequence shown here is derived from an EMBL/GenBank/DDBJ whole genome shotgun (WGS) entry which is preliminary data.</text>
</comment>
<organism evidence="1 2">
    <name type="scientific">Persea americana</name>
    <name type="common">Avocado</name>
    <dbReference type="NCBI Taxonomy" id="3435"/>
    <lineage>
        <taxon>Eukaryota</taxon>
        <taxon>Viridiplantae</taxon>
        <taxon>Streptophyta</taxon>
        <taxon>Embryophyta</taxon>
        <taxon>Tracheophyta</taxon>
        <taxon>Spermatophyta</taxon>
        <taxon>Magnoliopsida</taxon>
        <taxon>Magnoliidae</taxon>
        <taxon>Laurales</taxon>
        <taxon>Lauraceae</taxon>
        <taxon>Persea</taxon>
    </lineage>
</organism>
<gene>
    <name evidence="1" type="ORF">MRB53_027115</name>
</gene>
<evidence type="ECO:0000313" key="1">
    <source>
        <dbReference type="EMBL" id="KAJ8633779.1"/>
    </source>
</evidence>